<reference evidence="1 2" key="1">
    <citation type="submission" date="2016-10" db="EMBL/GenBank/DDBJ databases">
        <authorList>
            <person name="de Groot N.N."/>
        </authorList>
    </citation>
    <scope>NUCLEOTIDE SEQUENCE [LARGE SCALE GENOMIC DNA]</scope>
    <source>
        <strain evidence="1 2">KH2T6</strain>
    </source>
</reference>
<dbReference type="AlphaFoldDB" id="A0A1H7IT38"/>
<proteinExistence type="predicted"/>
<dbReference type="EMBL" id="FOAT01000004">
    <property type="protein sequence ID" value="SEK65651.1"/>
    <property type="molecule type" value="Genomic_DNA"/>
</dbReference>
<protein>
    <submittedName>
        <fullName evidence="1">Uncharacterized protein</fullName>
    </submittedName>
</protein>
<gene>
    <name evidence="1" type="ORF">SAMN05216469_10489</name>
</gene>
<organism evidence="1 2">
    <name type="scientific">Ruminococcus albus</name>
    <dbReference type="NCBI Taxonomy" id="1264"/>
    <lineage>
        <taxon>Bacteria</taxon>
        <taxon>Bacillati</taxon>
        <taxon>Bacillota</taxon>
        <taxon>Clostridia</taxon>
        <taxon>Eubacteriales</taxon>
        <taxon>Oscillospiraceae</taxon>
        <taxon>Ruminococcus</taxon>
    </lineage>
</organism>
<evidence type="ECO:0000313" key="1">
    <source>
        <dbReference type="EMBL" id="SEK65651.1"/>
    </source>
</evidence>
<sequence>MKNTLGYRIFFRYLENIWNAEEHDWLGGMLGGMSLGSPADLAYADYWDKAIEKISEPDDPYQIGIQFLKDYLAIGYIDEIGQILTDMENNARLDLWEKAVYDVSHDLDDPDMHIVSEDKP</sequence>
<dbReference type="OrthoDB" id="4350944at2"/>
<dbReference type="Proteomes" id="UP000186015">
    <property type="component" value="Unassembled WGS sequence"/>
</dbReference>
<accession>A0A1H7IT38</accession>
<name>A0A1H7IT38_RUMAL</name>
<evidence type="ECO:0000313" key="2">
    <source>
        <dbReference type="Proteomes" id="UP000186015"/>
    </source>
</evidence>
<dbReference type="RefSeq" id="WP_074831350.1">
    <property type="nucleotide sequence ID" value="NZ_FOAT01000004.1"/>
</dbReference>